<dbReference type="InterPro" id="IPR045892">
    <property type="entry name" value="CrtISO-like"/>
</dbReference>
<reference evidence="2" key="2">
    <citation type="submission" date="2020-11" db="EMBL/GenBank/DDBJ databases">
        <authorList>
            <person name="Cecchin M."/>
            <person name="Marcolungo L."/>
            <person name="Rossato M."/>
            <person name="Girolomoni L."/>
            <person name="Cosentino E."/>
            <person name="Cuine S."/>
            <person name="Li-Beisson Y."/>
            <person name="Delledonne M."/>
            <person name="Ballottari M."/>
        </authorList>
    </citation>
    <scope>NUCLEOTIDE SEQUENCE</scope>
    <source>
        <strain evidence="2">211/11P</strain>
        <tissue evidence="2">Whole cell</tissue>
    </source>
</reference>
<name>A0A9D4TLK5_CHLVU</name>
<dbReference type="EMBL" id="SIDB01000009">
    <property type="protein sequence ID" value="KAI3428704.1"/>
    <property type="molecule type" value="Genomic_DNA"/>
</dbReference>
<accession>A0A9D4TLK5</accession>
<dbReference type="InterPro" id="IPR036188">
    <property type="entry name" value="FAD/NAD-bd_sf"/>
</dbReference>
<dbReference type="AlphaFoldDB" id="A0A9D4TLK5"/>
<gene>
    <name evidence="2" type="ORF">D9Q98_007528</name>
</gene>
<dbReference type="Gene3D" id="3.50.50.60">
    <property type="entry name" value="FAD/NAD(P)-binding domain"/>
    <property type="match status" value="2"/>
</dbReference>
<dbReference type="PANTHER" id="PTHR46313">
    <property type="match status" value="1"/>
</dbReference>
<reference evidence="2" key="1">
    <citation type="journal article" date="2019" name="Plant J.">
        <title>Chlorella vulgaris genome assembly and annotation reveals the molecular basis for metabolic acclimation to high light conditions.</title>
        <authorList>
            <person name="Cecchin M."/>
            <person name="Marcolungo L."/>
            <person name="Rossato M."/>
            <person name="Girolomoni L."/>
            <person name="Cosentino E."/>
            <person name="Cuine S."/>
            <person name="Li-Beisson Y."/>
            <person name="Delledonne M."/>
            <person name="Ballottari M."/>
        </authorList>
    </citation>
    <scope>NUCLEOTIDE SEQUENCE</scope>
    <source>
        <strain evidence="2">211/11P</strain>
    </source>
</reference>
<dbReference type="OrthoDB" id="7777654at2759"/>
<evidence type="ECO:0000313" key="2">
    <source>
        <dbReference type="EMBL" id="KAI3428704.1"/>
    </source>
</evidence>
<dbReference type="SUPFAM" id="SSF51905">
    <property type="entry name" value="FAD/NAD(P)-binding domain"/>
    <property type="match status" value="1"/>
</dbReference>
<keyword evidence="3" id="KW-1185">Reference proteome</keyword>
<dbReference type="PANTHER" id="PTHR46313:SF1">
    <property type="entry name" value="FAD_NAD(P)-BINDING OXIDOREDUCTASE FAMILY PROTEIN"/>
    <property type="match status" value="1"/>
</dbReference>
<proteinExistence type="predicted"/>
<dbReference type="InterPro" id="IPR002937">
    <property type="entry name" value="Amino_oxidase"/>
</dbReference>
<feature type="domain" description="Amine oxidase" evidence="1">
    <location>
        <begin position="84"/>
        <end position="578"/>
    </location>
</feature>
<dbReference type="GO" id="GO:0016116">
    <property type="term" value="P:carotenoid metabolic process"/>
    <property type="evidence" value="ECO:0007669"/>
    <property type="project" value="InterPro"/>
</dbReference>
<evidence type="ECO:0000259" key="1">
    <source>
        <dbReference type="Pfam" id="PF01593"/>
    </source>
</evidence>
<sequence length="594" mass="63605">MFCGCVAGSAPPACFDRDRRTFQAQPLQHRQQLVQDCAATAGGRQRRWQASLSCRASAAGSNGTASSSKPGDIDVDVVVIGSGIGGLSCAALLARYGVKVVVCESHDTPGGAAHAWTVRAPGGGEGLYHFESGPSLYSDMGGRGRGANPLAHVLQALDEPLDLLRYKTWNVVLPEGQFLTEVGATQFCEVLQQVRGPEAVAEWQRLQVFMRPLADAAAMLPPVAFRQDAGAALTAVARYLPSLLSNGGSALKLTGPFSKVLDEAGVKDPFIRNWLDLLCFLLSGLPADGTIAAAVAFMFNQWYQPDCYLEFPRGGSQAMVDALVRGLEKHGGRLLLRSHVEQVLTEGGRATGVRLRGGRTIRASRAVVSNASTPDTLGLVPEEAVPAGWRQSVQDTPLNPSFMHLHLGFDATGLEGLELHHLLVNSWDRPGGVTAEQNVVLVSIASVIDPSLAPPGKHTLHAYLPATEPYELWAGLDRRSDEYKRLKQERSKVLWDAVRTLIPDIDSRVEVELVGTPLTHQRFLRRSKGSYGPATRAGEGLIPWPATPLKGLYCCGDFAFPGIGLPAVAASGAITANTLVSVGQHRRMLEELGL</sequence>
<comment type="caution">
    <text evidence="2">The sequence shown here is derived from an EMBL/GenBank/DDBJ whole genome shotgun (WGS) entry which is preliminary data.</text>
</comment>
<dbReference type="GO" id="GO:0016491">
    <property type="term" value="F:oxidoreductase activity"/>
    <property type="evidence" value="ECO:0007669"/>
    <property type="project" value="InterPro"/>
</dbReference>
<organism evidence="2 3">
    <name type="scientific">Chlorella vulgaris</name>
    <name type="common">Green alga</name>
    <dbReference type="NCBI Taxonomy" id="3077"/>
    <lineage>
        <taxon>Eukaryota</taxon>
        <taxon>Viridiplantae</taxon>
        <taxon>Chlorophyta</taxon>
        <taxon>core chlorophytes</taxon>
        <taxon>Trebouxiophyceae</taxon>
        <taxon>Chlorellales</taxon>
        <taxon>Chlorellaceae</taxon>
        <taxon>Chlorella clade</taxon>
        <taxon>Chlorella</taxon>
    </lineage>
</organism>
<protein>
    <recommendedName>
        <fullName evidence="1">Amine oxidase domain-containing protein</fullName>
    </recommendedName>
</protein>
<evidence type="ECO:0000313" key="3">
    <source>
        <dbReference type="Proteomes" id="UP001055712"/>
    </source>
</evidence>
<dbReference type="Pfam" id="PF01593">
    <property type="entry name" value="Amino_oxidase"/>
    <property type="match status" value="1"/>
</dbReference>
<dbReference type="Proteomes" id="UP001055712">
    <property type="component" value="Unassembled WGS sequence"/>
</dbReference>